<evidence type="ECO:0000313" key="2">
    <source>
        <dbReference type="EMBL" id="APH72335.1"/>
    </source>
</evidence>
<dbReference type="KEGG" id="meso:BSQ44_13925"/>
<dbReference type="CDD" id="cd04333">
    <property type="entry name" value="ProX_deacylase"/>
    <property type="match status" value="1"/>
</dbReference>
<accession>A0A1L3SSN0</accession>
<evidence type="ECO:0000259" key="1">
    <source>
        <dbReference type="Pfam" id="PF04073"/>
    </source>
</evidence>
<dbReference type="STRING" id="1670800.BSQ44_13925"/>
<dbReference type="GO" id="GO:0002161">
    <property type="term" value="F:aminoacyl-tRNA deacylase activity"/>
    <property type="evidence" value="ECO:0007669"/>
    <property type="project" value="InterPro"/>
</dbReference>
<dbReference type="Proteomes" id="UP000182840">
    <property type="component" value="Chromosome"/>
</dbReference>
<dbReference type="EMBL" id="CP018171">
    <property type="protein sequence ID" value="APH72335.1"/>
    <property type="molecule type" value="Genomic_DNA"/>
</dbReference>
<dbReference type="Gene3D" id="3.90.960.10">
    <property type="entry name" value="YbaK/aminoacyl-tRNA synthetase-associated domain"/>
    <property type="match status" value="1"/>
</dbReference>
<gene>
    <name evidence="2" type="ORF">BSQ44_13925</name>
</gene>
<dbReference type="Pfam" id="PF04073">
    <property type="entry name" value="tRNA_edit"/>
    <property type="match status" value="1"/>
</dbReference>
<dbReference type="PANTHER" id="PTHR30411:SF1">
    <property type="entry name" value="CYTOPLASMIC PROTEIN"/>
    <property type="match status" value="1"/>
</dbReference>
<evidence type="ECO:0000313" key="3">
    <source>
        <dbReference type="Proteomes" id="UP000182840"/>
    </source>
</evidence>
<dbReference type="SUPFAM" id="SSF55826">
    <property type="entry name" value="YbaK/ProRS associated domain"/>
    <property type="match status" value="1"/>
</dbReference>
<dbReference type="AlphaFoldDB" id="A0A1L3SSN0"/>
<dbReference type="RefSeq" id="WP_072605153.1">
    <property type="nucleotide sequence ID" value="NZ_CP018171.1"/>
</dbReference>
<reference evidence="3" key="1">
    <citation type="submission" date="2016-11" db="EMBL/GenBank/DDBJ databases">
        <title>Mesorhizobium oceanicum sp. nov., isolated from deep seawater in South China Sea.</title>
        <authorList>
            <person name="Fu G.-Y."/>
        </authorList>
    </citation>
    <scope>NUCLEOTIDE SEQUENCE [LARGE SCALE GENOMIC DNA]</scope>
    <source>
        <strain evidence="3">B7</strain>
    </source>
</reference>
<feature type="domain" description="YbaK/aminoacyl-tRNA synthetase-associated" evidence="1">
    <location>
        <begin position="26"/>
        <end position="144"/>
    </location>
</feature>
<protein>
    <recommendedName>
        <fullName evidence="1">YbaK/aminoacyl-tRNA synthetase-associated domain-containing protein</fullName>
    </recommendedName>
</protein>
<organism evidence="2 3">
    <name type="scientific">Aquibium oceanicum</name>
    <dbReference type="NCBI Taxonomy" id="1670800"/>
    <lineage>
        <taxon>Bacteria</taxon>
        <taxon>Pseudomonadati</taxon>
        <taxon>Pseudomonadota</taxon>
        <taxon>Alphaproteobacteria</taxon>
        <taxon>Hyphomicrobiales</taxon>
        <taxon>Phyllobacteriaceae</taxon>
        <taxon>Aquibium</taxon>
    </lineage>
</organism>
<sequence>MSKSVERVRQAAAAKGLKVEVRRMGESTRTAEEAAAQCGVGVGQIVKSLIFKGSESEKLYLFLVPGDRRLDQEKAVALVGEALVRADPREVRERTGFAIGGVAPIGHTGPVEAFADGRLASYDIVWAAAGAHDAVFSCEPKTLIEAAGAQVADIGV</sequence>
<proteinExistence type="predicted"/>
<dbReference type="OrthoDB" id="9798760at2"/>
<dbReference type="PANTHER" id="PTHR30411">
    <property type="entry name" value="CYTOPLASMIC PROTEIN"/>
    <property type="match status" value="1"/>
</dbReference>
<dbReference type="InterPro" id="IPR007214">
    <property type="entry name" value="YbaK/aa-tRNA-synth-assoc-dom"/>
</dbReference>
<keyword evidence="3" id="KW-1185">Reference proteome</keyword>
<name>A0A1L3SSN0_9HYPH</name>
<dbReference type="InterPro" id="IPR036754">
    <property type="entry name" value="YbaK/aa-tRNA-synt-asso_dom_sf"/>
</dbReference>